<dbReference type="RefSeq" id="WP_045812106.1">
    <property type="nucleotide sequence ID" value="NZ_JACCDE010000034.1"/>
</dbReference>
<keyword evidence="2 6" id="KW-0805">Transcription regulation</keyword>
<feature type="domain" description="RNA polymerase sigma-70 region 2" evidence="7">
    <location>
        <begin position="19"/>
        <end position="82"/>
    </location>
</feature>
<dbReference type="Gene3D" id="1.10.1740.10">
    <property type="match status" value="1"/>
</dbReference>
<keyword evidence="4 6" id="KW-0238">DNA-binding</keyword>
<protein>
    <recommendedName>
        <fullName evidence="6">RNA polymerase sigma factor</fullName>
    </recommendedName>
</protein>
<dbReference type="Proteomes" id="UP000526892">
    <property type="component" value="Unassembled WGS sequence"/>
</dbReference>
<dbReference type="InterPro" id="IPR000838">
    <property type="entry name" value="RNA_pol_sigma70_ECF_CS"/>
</dbReference>
<name>A0A7Z0RZZ9_9GAMM</name>
<dbReference type="SUPFAM" id="SSF88946">
    <property type="entry name" value="Sigma2 domain of RNA polymerase sigma factors"/>
    <property type="match status" value="1"/>
</dbReference>
<dbReference type="GO" id="GO:0006352">
    <property type="term" value="P:DNA-templated transcription initiation"/>
    <property type="evidence" value="ECO:0007669"/>
    <property type="project" value="InterPro"/>
</dbReference>
<keyword evidence="9" id="KW-1185">Reference proteome</keyword>
<dbReference type="PROSITE" id="PS01063">
    <property type="entry name" value="SIGMA70_ECF"/>
    <property type="match status" value="1"/>
</dbReference>
<comment type="similarity">
    <text evidence="1 6">Belongs to the sigma-70 factor family. ECF subfamily.</text>
</comment>
<keyword evidence="5 6" id="KW-0804">Transcription</keyword>
<accession>A0A7Z0RZZ9</accession>
<proteinExistence type="inferred from homology"/>
<evidence type="ECO:0000256" key="3">
    <source>
        <dbReference type="ARBA" id="ARBA00023082"/>
    </source>
</evidence>
<dbReference type="GO" id="GO:0003677">
    <property type="term" value="F:DNA binding"/>
    <property type="evidence" value="ECO:0007669"/>
    <property type="project" value="UniProtKB-KW"/>
</dbReference>
<dbReference type="InterPro" id="IPR007627">
    <property type="entry name" value="RNA_pol_sigma70_r2"/>
</dbReference>
<evidence type="ECO:0000259" key="7">
    <source>
        <dbReference type="Pfam" id="PF04542"/>
    </source>
</evidence>
<dbReference type="InterPro" id="IPR014284">
    <property type="entry name" value="RNA_pol_sigma-70_dom"/>
</dbReference>
<dbReference type="PANTHER" id="PTHR43133:SF8">
    <property type="entry name" value="RNA POLYMERASE SIGMA FACTOR HI_1459-RELATED"/>
    <property type="match status" value="1"/>
</dbReference>
<organism evidence="8 9">
    <name type="scientific">Vreelandella glaciei</name>
    <dbReference type="NCBI Taxonomy" id="186761"/>
    <lineage>
        <taxon>Bacteria</taxon>
        <taxon>Pseudomonadati</taxon>
        <taxon>Pseudomonadota</taxon>
        <taxon>Gammaproteobacteria</taxon>
        <taxon>Oceanospirillales</taxon>
        <taxon>Halomonadaceae</taxon>
        <taxon>Vreelandella</taxon>
    </lineage>
</organism>
<dbReference type="InterPro" id="IPR036388">
    <property type="entry name" value="WH-like_DNA-bd_sf"/>
</dbReference>
<dbReference type="AlphaFoldDB" id="A0A7Z0RZZ9"/>
<evidence type="ECO:0000256" key="5">
    <source>
        <dbReference type="ARBA" id="ARBA00023163"/>
    </source>
</evidence>
<dbReference type="PANTHER" id="PTHR43133">
    <property type="entry name" value="RNA POLYMERASE ECF-TYPE SIGMA FACTO"/>
    <property type="match status" value="1"/>
</dbReference>
<dbReference type="Gene3D" id="1.10.10.10">
    <property type="entry name" value="Winged helix-like DNA-binding domain superfamily/Winged helix DNA-binding domain"/>
    <property type="match status" value="1"/>
</dbReference>
<dbReference type="InterPro" id="IPR039425">
    <property type="entry name" value="RNA_pol_sigma-70-like"/>
</dbReference>
<dbReference type="InterPro" id="IPR013325">
    <property type="entry name" value="RNA_pol_sigma_r2"/>
</dbReference>
<evidence type="ECO:0000256" key="1">
    <source>
        <dbReference type="ARBA" id="ARBA00010641"/>
    </source>
</evidence>
<dbReference type="SUPFAM" id="SSF88659">
    <property type="entry name" value="Sigma3 and sigma4 domains of RNA polymerase sigma factors"/>
    <property type="match status" value="1"/>
</dbReference>
<dbReference type="EMBL" id="JACCDE010000034">
    <property type="protein sequence ID" value="NYS79800.1"/>
    <property type="molecule type" value="Genomic_DNA"/>
</dbReference>
<dbReference type="InterPro" id="IPR013324">
    <property type="entry name" value="RNA_pol_sigma_r3/r4-like"/>
</dbReference>
<dbReference type="Pfam" id="PF04542">
    <property type="entry name" value="Sigma70_r2"/>
    <property type="match status" value="1"/>
</dbReference>
<evidence type="ECO:0000313" key="9">
    <source>
        <dbReference type="Proteomes" id="UP000526892"/>
    </source>
</evidence>
<dbReference type="NCBIfam" id="TIGR02937">
    <property type="entry name" value="sigma70-ECF"/>
    <property type="match status" value="1"/>
</dbReference>
<sequence>MRKKAASSQTSSCIEEAWNSHHQALRYYLLALCNNRDAADEILQRVYVKALTHRAQFCQLAEPKAWLYTVAKHEWIDELRRSTPDSQSLDTATAAPLPCHIDTNLPLESLAACITKALAHCTDEDADIVGACDLNGVKQSDYAQRHGLTLPATKARLLRARKRLRETLVAQCGIVFDEQGHVCCHWAIPFTE</sequence>
<dbReference type="GO" id="GO:0016987">
    <property type="term" value="F:sigma factor activity"/>
    <property type="evidence" value="ECO:0007669"/>
    <property type="project" value="UniProtKB-KW"/>
</dbReference>
<evidence type="ECO:0000256" key="4">
    <source>
        <dbReference type="ARBA" id="ARBA00023125"/>
    </source>
</evidence>
<evidence type="ECO:0000256" key="2">
    <source>
        <dbReference type="ARBA" id="ARBA00023015"/>
    </source>
</evidence>
<gene>
    <name evidence="8" type="ORF">HZS80_19155</name>
</gene>
<comment type="caution">
    <text evidence="8">The sequence shown here is derived from an EMBL/GenBank/DDBJ whole genome shotgun (WGS) entry which is preliminary data.</text>
</comment>
<keyword evidence="3 6" id="KW-0731">Sigma factor</keyword>
<evidence type="ECO:0000256" key="6">
    <source>
        <dbReference type="RuleBase" id="RU000716"/>
    </source>
</evidence>
<evidence type="ECO:0000313" key="8">
    <source>
        <dbReference type="EMBL" id="NYS79800.1"/>
    </source>
</evidence>
<reference evidence="8 9" key="1">
    <citation type="journal article" date="2003" name="Extremophiles">
        <title>Halomonas glaciei sp. nov. isolated from fast ice of Adelie Land, Antarctica.</title>
        <authorList>
            <person name="Reddy G.S."/>
            <person name="Raghavan P.U."/>
            <person name="Sarita N.B."/>
            <person name="Prakash J.S."/>
            <person name="Nagesh N."/>
            <person name="Delille D."/>
            <person name="Shivaji S."/>
        </authorList>
    </citation>
    <scope>NUCLEOTIDE SEQUENCE [LARGE SCALE GENOMIC DNA]</scope>
    <source>
        <strain evidence="8 9">DD39</strain>
    </source>
</reference>